<dbReference type="PANTHER" id="PTHR43289">
    <property type="entry name" value="MITOGEN-ACTIVATED PROTEIN KINASE KINASE KINASE 20-RELATED"/>
    <property type="match status" value="1"/>
</dbReference>
<keyword evidence="8" id="KW-0812">Transmembrane</keyword>
<organism evidence="10 11">
    <name type="scientific">Actinomadura algeriensis</name>
    <dbReference type="NCBI Taxonomy" id="1679523"/>
    <lineage>
        <taxon>Bacteria</taxon>
        <taxon>Bacillati</taxon>
        <taxon>Actinomycetota</taxon>
        <taxon>Actinomycetes</taxon>
        <taxon>Streptosporangiales</taxon>
        <taxon>Thermomonosporaceae</taxon>
        <taxon>Actinomadura</taxon>
    </lineage>
</organism>
<evidence type="ECO:0000313" key="11">
    <source>
        <dbReference type="Proteomes" id="UP000627838"/>
    </source>
</evidence>
<keyword evidence="2 10" id="KW-0723">Serine/threonine-protein kinase</keyword>
<dbReference type="EC" id="2.7.11.1" evidence="1"/>
<sequence length="497" mass="52763">MTQVIAGRYELLEPLGHHGTGLVWHARDRVLDREVAVQEVSADRLGADPAGRLASIVREARAATRLDHPGIVTVHDAVEEDGRPWIVVRLVRARSLATIVERDGPLPPERVAAIGLELLDALRAAHAAGIVHRDVAPGHVLLSAGRPVLTGFGVAAGEPLARPAPERAAGHPASPASDLWSLGATLYATVEGRPPFPDGPPAAEPDPPRLAGPLTPVLHGLLRAAPEQRIGPEEAEQLLRRVLGHGTASETPASTPPPFPPPFPPAFPPPPPPMPQPAYVPPGAPSAGPPPRTGPRWSIIVPIGVLAIVFLAAAIAAGLLLTLREDTGRTASGAPSGELSSRPPSTSPYRVHYGEGYTVNVPSGWSASPEDDGMLFSDPDAAVIRSISLQRVIAADDAAAGADVVEALEDAAESFAADPVTYPGYRRERFTELRYLGDDAAELQFTFSAADVESRMRMRLFRFDGAIYSAIVTAQLDEWNAVVPHYETFLRTFRPLS</sequence>
<protein>
    <recommendedName>
        <fullName evidence="1">non-specific serine/threonine protein kinase</fullName>
        <ecNumber evidence="1">2.7.11.1</ecNumber>
    </recommendedName>
</protein>
<evidence type="ECO:0000256" key="4">
    <source>
        <dbReference type="ARBA" id="ARBA00022741"/>
    </source>
</evidence>
<evidence type="ECO:0000256" key="6">
    <source>
        <dbReference type="ARBA" id="ARBA00022840"/>
    </source>
</evidence>
<dbReference type="InterPro" id="IPR000719">
    <property type="entry name" value="Prot_kinase_dom"/>
</dbReference>
<feature type="transmembrane region" description="Helical" evidence="8">
    <location>
        <begin position="299"/>
        <end position="323"/>
    </location>
</feature>
<dbReference type="Gene3D" id="1.10.510.10">
    <property type="entry name" value="Transferase(Phosphotransferase) domain 1"/>
    <property type="match status" value="1"/>
</dbReference>
<feature type="region of interest" description="Disordered" evidence="7">
    <location>
        <begin position="191"/>
        <end position="211"/>
    </location>
</feature>
<feature type="compositionally biased region" description="Pro residues" evidence="7">
    <location>
        <begin position="254"/>
        <end position="291"/>
    </location>
</feature>
<dbReference type="CDD" id="cd14014">
    <property type="entry name" value="STKc_PknB_like"/>
    <property type="match status" value="1"/>
</dbReference>
<dbReference type="PANTHER" id="PTHR43289:SF6">
    <property type="entry name" value="SERINE_THREONINE-PROTEIN KINASE NEKL-3"/>
    <property type="match status" value="1"/>
</dbReference>
<keyword evidence="6" id="KW-0067">ATP-binding</keyword>
<dbReference type="GO" id="GO:0004674">
    <property type="term" value="F:protein serine/threonine kinase activity"/>
    <property type="evidence" value="ECO:0007669"/>
    <property type="project" value="UniProtKB-KW"/>
</dbReference>
<reference evidence="10 11" key="1">
    <citation type="submission" date="2020-10" db="EMBL/GenBank/DDBJ databases">
        <title>Sequencing the genomes of 1000 actinobacteria strains.</title>
        <authorList>
            <person name="Klenk H.-P."/>
        </authorList>
    </citation>
    <scope>NUCLEOTIDE SEQUENCE [LARGE SCALE GENOMIC DNA]</scope>
    <source>
        <strain evidence="10 11">DSM 46744</strain>
    </source>
</reference>
<dbReference type="InterPro" id="IPR011009">
    <property type="entry name" value="Kinase-like_dom_sf"/>
</dbReference>
<feature type="region of interest" description="Disordered" evidence="7">
    <location>
        <begin position="247"/>
        <end position="291"/>
    </location>
</feature>
<dbReference type="RefSeq" id="WP_192760815.1">
    <property type="nucleotide sequence ID" value="NZ_JADBDZ010000001.1"/>
</dbReference>
<evidence type="ECO:0000256" key="3">
    <source>
        <dbReference type="ARBA" id="ARBA00022679"/>
    </source>
</evidence>
<dbReference type="PROSITE" id="PS50011">
    <property type="entry name" value="PROTEIN_KINASE_DOM"/>
    <property type="match status" value="1"/>
</dbReference>
<keyword evidence="5 10" id="KW-0418">Kinase</keyword>
<keyword evidence="8" id="KW-0472">Membrane</keyword>
<evidence type="ECO:0000256" key="2">
    <source>
        <dbReference type="ARBA" id="ARBA00022527"/>
    </source>
</evidence>
<keyword evidence="8" id="KW-1133">Transmembrane helix</keyword>
<dbReference type="EMBL" id="JADBDZ010000001">
    <property type="protein sequence ID" value="MBE1534439.1"/>
    <property type="molecule type" value="Genomic_DNA"/>
</dbReference>
<keyword evidence="4" id="KW-0547">Nucleotide-binding</keyword>
<dbReference type="SUPFAM" id="SSF56112">
    <property type="entry name" value="Protein kinase-like (PK-like)"/>
    <property type="match status" value="1"/>
</dbReference>
<evidence type="ECO:0000259" key="9">
    <source>
        <dbReference type="PROSITE" id="PS50011"/>
    </source>
</evidence>
<keyword evidence="3" id="KW-0808">Transferase</keyword>
<comment type="caution">
    <text evidence="10">The sequence shown here is derived from an EMBL/GenBank/DDBJ whole genome shotgun (WGS) entry which is preliminary data.</text>
</comment>
<keyword evidence="11" id="KW-1185">Reference proteome</keyword>
<evidence type="ECO:0000313" key="10">
    <source>
        <dbReference type="EMBL" id="MBE1534439.1"/>
    </source>
</evidence>
<gene>
    <name evidence="10" type="ORF">H4W34_004272</name>
</gene>
<dbReference type="Gene3D" id="3.40.1000.10">
    <property type="entry name" value="Mog1/PsbP, alpha/beta/alpha sandwich"/>
    <property type="match status" value="1"/>
</dbReference>
<dbReference type="Proteomes" id="UP000627838">
    <property type="component" value="Unassembled WGS sequence"/>
</dbReference>
<accession>A0ABR9JV49</accession>
<evidence type="ECO:0000256" key="5">
    <source>
        <dbReference type="ARBA" id="ARBA00022777"/>
    </source>
</evidence>
<feature type="domain" description="Protein kinase" evidence="9">
    <location>
        <begin position="9"/>
        <end position="243"/>
    </location>
</feature>
<proteinExistence type="predicted"/>
<evidence type="ECO:0000256" key="8">
    <source>
        <dbReference type="SAM" id="Phobius"/>
    </source>
</evidence>
<evidence type="ECO:0000256" key="7">
    <source>
        <dbReference type="SAM" id="MobiDB-lite"/>
    </source>
</evidence>
<dbReference type="Gene3D" id="3.30.200.20">
    <property type="entry name" value="Phosphorylase Kinase, domain 1"/>
    <property type="match status" value="1"/>
</dbReference>
<feature type="compositionally biased region" description="Pro residues" evidence="7">
    <location>
        <begin position="194"/>
        <end position="210"/>
    </location>
</feature>
<name>A0ABR9JV49_9ACTN</name>
<dbReference type="Pfam" id="PF00069">
    <property type="entry name" value="Pkinase"/>
    <property type="match status" value="1"/>
</dbReference>
<evidence type="ECO:0000256" key="1">
    <source>
        <dbReference type="ARBA" id="ARBA00012513"/>
    </source>
</evidence>